<organism evidence="16 17">
    <name type="scientific">Rheinheimera soli</name>
    <dbReference type="NCBI Taxonomy" id="443616"/>
    <lineage>
        <taxon>Bacteria</taxon>
        <taxon>Pseudomonadati</taxon>
        <taxon>Pseudomonadota</taxon>
        <taxon>Gammaproteobacteria</taxon>
        <taxon>Chromatiales</taxon>
        <taxon>Chromatiaceae</taxon>
        <taxon>Rheinheimera</taxon>
    </lineage>
</organism>
<dbReference type="EMBL" id="JAVDWR010000002">
    <property type="protein sequence ID" value="MDR7120074.1"/>
    <property type="molecule type" value="Genomic_DNA"/>
</dbReference>
<dbReference type="Pfam" id="PF06969">
    <property type="entry name" value="HemN_C"/>
    <property type="match status" value="1"/>
</dbReference>
<dbReference type="Gene3D" id="1.10.10.920">
    <property type="match status" value="1"/>
</dbReference>
<dbReference type="InterPro" id="IPR058240">
    <property type="entry name" value="rSAM_sf"/>
</dbReference>
<comment type="cofactor">
    <cofactor evidence="14">
        <name>[4Fe-4S] cluster</name>
        <dbReference type="ChEBI" id="CHEBI:49883"/>
    </cofactor>
    <text evidence="14">Binds 1 [4Fe-4S] cluster. The cluster is coordinated with 3 cysteines and an exchangeable S-adenosyl-L-methionine.</text>
</comment>
<dbReference type="CDD" id="cd01335">
    <property type="entry name" value="Radical_SAM"/>
    <property type="match status" value="1"/>
</dbReference>
<dbReference type="InterPro" id="IPR007197">
    <property type="entry name" value="rSAM"/>
</dbReference>
<dbReference type="GO" id="GO:0051989">
    <property type="term" value="F:coproporphyrinogen dehydrogenase activity"/>
    <property type="evidence" value="ECO:0007669"/>
    <property type="project" value="UniProtKB-EC"/>
</dbReference>
<dbReference type="SFLD" id="SFLDF00277">
    <property type="entry name" value="oxygen-independent_coproporphy"/>
    <property type="match status" value="1"/>
</dbReference>
<accession>A0ABU1VWH4</accession>
<evidence type="ECO:0000256" key="14">
    <source>
        <dbReference type="PIRNR" id="PIRNR000167"/>
    </source>
</evidence>
<keyword evidence="10 14" id="KW-0408">Iron</keyword>
<evidence type="ECO:0000256" key="13">
    <source>
        <dbReference type="ARBA" id="ARBA00048321"/>
    </source>
</evidence>
<keyword evidence="9 14" id="KW-0560">Oxidoreductase</keyword>
<dbReference type="InterPro" id="IPR010723">
    <property type="entry name" value="HemN_C"/>
</dbReference>
<dbReference type="EC" id="1.3.98.3" evidence="14"/>
<keyword evidence="11 14" id="KW-0411">Iron-sulfur</keyword>
<name>A0ABU1VWH4_9GAMM</name>
<dbReference type="PROSITE" id="PS51918">
    <property type="entry name" value="RADICAL_SAM"/>
    <property type="match status" value="1"/>
</dbReference>
<evidence type="ECO:0000259" key="15">
    <source>
        <dbReference type="PROSITE" id="PS51918"/>
    </source>
</evidence>
<dbReference type="PIRSF" id="PIRSF000167">
    <property type="entry name" value="HemN"/>
    <property type="match status" value="1"/>
</dbReference>
<dbReference type="SMART" id="SM00729">
    <property type="entry name" value="Elp3"/>
    <property type="match status" value="1"/>
</dbReference>
<protein>
    <recommendedName>
        <fullName evidence="14">Coproporphyrinogen-III oxidase</fullName>
        <ecNumber evidence="14">1.3.98.3</ecNumber>
    </recommendedName>
</protein>
<dbReference type="SFLD" id="SFLDG01065">
    <property type="entry name" value="anaerobic_coproporphyrinogen-I"/>
    <property type="match status" value="1"/>
</dbReference>
<keyword evidence="12 14" id="KW-0627">Porphyrin biosynthesis</keyword>
<evidence type="ECO:0000256" key="10">
    <source>
        <dbReference type="ARBA" id="ARBA00023004"/>
    </source>
</evidence>
<dbReference type="NCBIfam" id="TIGR00538">
    <property type="entry name" value="hemN"/>
    <property type="match status" value="1"/>
</dbReference>
<dbReference type="InterPro" id="IPR004558">
    <property type="entry name" value="Coprogen_oxidase_HemN"/>
</dbReference>
<dbReference type="PANTHER" id="PTHR13932">
    <property type="entry name" value="COPROPORPHYRINIGEN III OXIDASE"/>
    <property type="match status" value="1"/>
</dbReference>
<reference evidence="16 17" key="1">
    <citation type="submission" date="2023-07" db="EMBL/GenBank/DDBJ databases">
        <title>Sorghum-associated microbial communities from plants grown in Nebraska, USA.</title>
        <authorList>
            <person name="Schachtman D."/>
        </authorList>
    </citation>
    <scope>NUCLEOTIDE SEQUENCE [LARGE SCALE GENOMIC DNA]</scope>
    <source>
        <strain evidence="16 17">4138</strain>
    </source>
</reference>
<evidence type="ECO:0000256" key="2">
    <source>
        <dbReference type="ARBA" id="ARBA00004785"/>
    </source>
</evidence>
<feature type="domain" description="Radical SAM core" evidence="15">
    <location>
        <begin position="48"/>
        <end position="281"/>
    </location>
</feature>
<keyword evidence="6 14" id="KW-0963">Cytoplasm</keyword>
<dbReference type="Pfam" id="PF04055">
    <property type="entry name" value="Radical_SAM"/>
    <property type="match status" value="1"/>
</dbReference>
<proteinExistence type="inferred from homology"/>
<evidence type="ECO:0000313" key="17">
    <source>
        <dbReference type="Proteomes" id="UP001257909"/>
    </source>
</evidence>
<dbReference type="SUPFAM" id="SSF102114">
    <property type="entry name" value="Radical SAM enzymes"/>
    <property type="match status" value="1"/>
</dbReference>
<dbReference type="InterPro" id="IPR006638">
    <property type="entry name" value="Elp3/MiaA/NifB-like_rSAM"/>
</dbReference>
<dbReference type="PANTHER" id="PTHR13932:SF6">
    <property type="entry name" value="OXYGEN-INDEPENDENT COPROPORPHYRINOGEN III OXIDASE"/>
    <property type="match status" value="1"/>
</dbReference>
<dbReference type="Gene3D" id="3.30.750.200">
    <property type="match status" value="1"/>
</dbReference>
<comment type="pathway">
    <text evidence="2 14">Porphyrin-containing compound metabolism; protoporphyrin-IX biosynthesis; protoporphyrinogen-IX from coproporphyrinogen-III (AdoMet route): step 1/1.</text>
</comment>
<comment type="subcellular location">
    <subcellularLocation>
        <location evidence="1 14">Cytoplasm</location>
    </subcellularLocation>
</comment>
<keyword evidence="5 14" id="KW-0004">4Fe-4S</keyword>
<dbReference type="Proteomes" id="UP001257909">
    <property type="component" value="Unassembled WGS sequence"/>
</dbReference>
<keyword evidence="8 14" id="KW-0479">Metal-binding</keyword>
<keyword evidence="17" id="KW-1185">Reference proteome</keyword>
<evidence type="ECO:0000313" key="16">
    <source>
        <dbReference type="EMBL" id="MDR7120074.1"/>
    </source>
</evidence>
<evidence type="ECO:0000256" key="1">
    <source>
        <dbReference type="ARBA" id="ARBA00004496"/>
    </source>
</evidence>
<keyword evidence="7 14" id="KW-0949">S-adenosyl-L-methionine</keyword>
<evidence type="ECO:0000256" key="8">
    <source>
        <dbReference type="ARBA" id="ARBA00022723"/>
    </source>
</evidence>
<comment type="similarity">
    <text evidence="3 14">Belongs to the anaerobic coproporphyrinogen-III oxidase family.</text>
</comment>
<evidence type="ECO:0000256" key="4">
    <source>
        <dbReference type="ARBA" id="ARBA00011245"/>
    </source>
</evidence>
<evidence type="ECO:0000256" key="9">
    <source>
        <dbReference type="ARBA" id="ARBA00023002"/>
    </source>
</evidence>
<comment type="subunit">
    <text evidence="4">Monomer.</text>
</comment>
<evidence type="ECO:0000256" key="6">
    <source>
        <dbReference type="ARBA" id="ARBA00022490"/>
    </source>
</evidence>
<gene>
    <name evidence="16" type="ORF">J2W69_001003</name>
</gene>
<dbReference type="SFLD" id="SFLDS00029">
    <property type="entry name" value="Radical_SAM"/>
    <property type="match status" value="1"/>
</dbReference>
<evidence type="ECO:0000256" key="5">
    <source>
        <dbReference type="ARBA" id="ARBA00022485"/>
    </source>
</evidence>
<comment type="caution">
    <text evidence="16">The sequence shown here is derived from an EMBL/GenBank/DDBJ whole genome shotgun (WGS) entry which is preliminary data.</text>
</comment>
<sequence length="458" mass="51385">MMDLAPQPLWSSELIQKYSVNGPRYTSYPTALSLLPDFPASAVQAALAGSAAELCLYLHIPFCQQLCYYCGCNKIVTRHSSKADLYLLALEQEMGLYQHLLADKTISQLHLGGGTPTFLTEEQLSLLMQLLRQHFVFKADAELSVEIDPRSCTLDKLAHLRELGFSRLSFGVQDFDEQVQVAINRVQSEELVRVLVLHARALGFSSINLDLVYGLPYQQATRFSDTLDKVLELDPDRVSLFSYAHMPTRFAAQRKIPTQSLPQAEDKLALLQLAIERFSQAGYQCIGMDHFAKATDKLAIAQQQGKLQRNFQGYTTAGQDALVGLGVSSISQVNGVIWQNQKELKQYQQQLALGQWPVDKGLSLTQDDKIRAALISQLICHFELDIPAFCQRFGLTDFWDYFADVLPKLEPLRMDGLVSYSNDHIQVTATGRLLVRVVCACFDRYLAKSDNLSYSKVV</sequence>
<dbReference type="InterPro" id="IPR034505">
    <property type="entry name" value="Coproporphyrinogen-III_oxidase"/>
</dbReference>
<evidence type="ECO:0000256" key="12">
    <source>
        <dbReference type="ARBA" id="ARBA00023244"/>
    </source>
</evidence>
<evidence type="ECO:0000256" key="11">
    <source>
        <dbReference type="ARBA" id="ARBA00023014"/>
    </source>
</evidence>
<comment type="catalytic activity">
    <reaction evidence="13 14">
        <text>coproporphyrinogen III + 2 S-adenosyl-L-methionine = protoporphyrinogen IX + 2 5'-deoxyadenosine + 2 L-methionine + 2 CO2</text>
        <dbReference type="Rhea" id="RHEA:15425"/>
        <dbReference type="ChEBI" id="CHEBI:16526"/>
        <dbReference type="ChEBI" id="CHEBI:17319"/>
        <dbReference type="ChEBI" id="CHEBI:57307"/>
        <dbReference type="ChEBI" id="CHEBI:57309"/>
        <dbReference type="ChEBI" id="CHEBI:57844"/>
        <dbReference type="ChEBI" id="CHEBI:59789"/>
        <dbReference type="EC" id="1.3.98.3"/>
    </reaction>
</comment>
<dbReference type="RefSeq" id="WP_310275179.1">
    <property type="nucleotide sequence ID" value="NZ_JAVDWR010000002.1"/>
</dbReference>
<evidence type="ECO:0000256" key="7">
    <source>
        <dbReference type="ARBA" id="ARBA00022691"/>
    </source>
</evidence>
<evidence type="ECO:0000256" key="3">
    <source>
        <dbReference type="ARBA" id="ARBA00005493"/>
    </source>
</evidence>